<sequence length="95" mass="10630">MLPDRVEDHTGAAYSRIEATTLARSKRRPALGPPILGSILFHPVGYDPDCLVGRRLDISELFGYHDQGEIVSETDKRASLRELESEDVVVHYVPQ</sequence>
<keyword evidence="2" id="KW-1185">Reference proteome</keyword>
<evidence type="ECO:0000313" key="1">
    <source>
        <dbReference type="EMBL" id="EDW36728.1"/>
    </source>
</evidence>
<dbReference type="AlphaFoldDB" id="B4IRI6"/>
<proteinExistence type="predicted"/>
<accession>B4IRI6</accession>
<gene>
    <name evidence="1" type="primary">Dper\GL15393</name>
    <name evidence="1" type="ORF">Dper_GL15393</name>
</gene>
<evidence type="ECO:0000313" key="2">
    <source>
        <dbReference type="Proteomes" id="UP000008744"/>
    </source>
</evidence>
<name>B4IRI6_DROPE</name>
<reference evidence="1 2" key="1">
    <citation type="journal article" date="2007" name="Nature">
        <title>Evolution of genes and genomes on the Drosophila phylogeny.</title>
        <authorList>
            <consortium name="Drosophila 12 Genomes Consortium"/>
            <person name="Clark A.G."/>
            <person name="Eisen M.B."/>
            <person name="Smith D.R."/>
            <person name="Bergman C.M."/>
            <person name="Oliver B."/>
            <person name="Markow T.A."/>
            <person name="Kaufman T.C."/>
            <person name="Kellis M."/>
            <person name="Gelbart W."/>
            <person name="Iyer V.N."/>
            <person name="Pollard D.A."/>
            <person name="Sackton T.B."/>
            <person name="Larracuente A.M."/>
            <person name="Singh N.D."/>
            <person name="Abad J.P."/>
            <person name="Abt D.N."/>
            <person name="Adryan B."/>
            <person name="Aguade M."/>
            <person name="Akashi H."/>
            <person name="Anderson W.W."/>
            <person name="Aquadro C.F."/>
            <person name="Ardell D.H."/>
            <person name="Arguello R."/>
            <person name="Artieri C.G."/>
            <person name="Barbash D.A."/>
            <person name="Barker D."/>
            <person name="Barsanti P."/>
            <person name="Batterham P."/>
            <person name="Batzoglou S."/>
            <person name="Begun D."/>
            <person name="Bhutkar A."/>
            <person name="Blanco E."/>
            <person name="Bosak S.A."/>
            <person name="Bradley R.K."/>
            <person name="Brand A.D."/>
            <person name="Brent M.R."/>
            <person name="Brooks A.N."/>
            <person name="Brown R.H."/>
            <person name="Butlin R.K."/>
            <person name="Caggese C."/>
            <person name="Calvi B.R."/>
            <person name="Bernardo de Carvalho A."/>
            <person name="Caspi A."/>
            <person name="Castrezana S."/>
            <person name="Celniker S.E."/>
            <person name="Chang J.L."/>
            <person name="Chapple C."/>
            <person name="Chatterji S."/>
            <person name="Chinwalla A."/>
            <person name="Civetta A."/>
            <person name="Clifton S.W."/>
            <person name="Comeron J.M."/>
            <person name="Costello J.C."/>
            <person name="Coyne J.A."/>
            <person name="Daub J."/>
            <person name="David R.G."/>
            <person name="Delcher A.L."/>
            <person name="Delehaunty K."/>
            <person name="Do C.B."/>
            <person name="Ebling H."/>
            <person name="Edwards K."/>
            <person name="Eickbush T."/>
            <person name="Evans J.D."/>
            <person name="Filipski A."/>
            <person name="Findeiss S."/>
            <person name="Freyhult E."/>
            <person name="Fulton L."/>
            <person name="Fulton R."/>
            <person name="Garcia A.C."/>
            <person name="Gardiner A."/>
            <person name="Garfield D.A."/>
            <person name="Garvin B.E."/>
            <person name="Gibson G."/>
            <person name="Gilbert D."/>
            <person name="Gnerre S."/>
            <person name="Godfrey J."/>
            <person name="Good R."/>
            <person name="Gotea V."/>
            <person name="Gravely B."/>
            <person name="Greenberg A.J."/>
            <person name="Griffiths-Jones S."/>
            <person name="Gross S."/>
            <person name="Guigo R."/>
            <person name="Gustafson E.A."/>
            <person name="Haerty W."/>
            <person name="Hahn M.W."/>
            <person name="Halligan D.L."/>
            <person name="Halpern A.L."/>
            <person name="Halter G.M."/>
            <person name="Han M.V."/>
            <person name="Heger A."/>
            <person name="Hillier L."/>
            <person name="Hinrichs A.S."/>
            <person name="Holmes I."/>
            <person name="Hoskins R.A."/>
            <person name="Hubisz M.J."/>
            <person name="Hultmark D."/>
            <person name="Huntley M.A."/>
            <person name="Jaffe D.B."/>
            <person name="Jagadeeshan S."/>
            <person name="Jeck W.R."/>
            <person name="Johnson J."/>
            <person name="Jones C.D."/>
            <person name="Jordan W.C."/>
            <person name="Karpen G.H."/>
            <person name="Kataoka E."/>
            <person name="Keightley P.D."/>
            <person name="Kheradpour P."/>
            <person name="Kirkness E.F."/>
            <person name="Koerich L.B."/>
            <person name="Kristiansen K."/>
            <person name="Kudrna D."/>
            <person name="Kulathinal R.J."/>
            <person name="Kumar S."/>
            <person name="Kwok R."/>
            <person name="Lander E."/>
            <person name="Langley C.H."/>
            <person name="Lapoint R."/>
            <person name="Lazzaro B.P."/>
            <person name="Lee S.J."/>
            <person name="Levesque L."/>
            <person name="Li R."/>
            <person name="Lin C.F."/>
            <person name="Lin M.F."/>
            <person name="Lindblad-Toh K."/>
            <person name="Llopart A."/>
            <person name="Long M."/>
            <person name="Low L."/>
            <person name="Lozovsky E."/>
            <person name="Lu J."/>
            <person name="Luo M."/>
            <person name="Machado C.A."/>
            <person name="Makalowski W."/>
            <person name="Marzo M."/>
            <person name="Matsuda M."/>
            <person name="Matzkin L."/>
            <person name="McAllister B."/>
            <person name="McBride C.S."/>
            <person name="McKernan B."/>
            <person name="McKernan K."/>
            <person name="Mendez-Lago M."/>
            <person name="Minx P."/>
            <person name="Mollenhauer M.U."/>
            <person name="Montooth K."/>
            <person name="Mount S.M."/>
            <person name="Mu X."/>
            <person name="Myers E."/>
            <person name="Negre B."/>
            <person name="Newfeld S."/>
            <person name="Nielsen R."/>
            <person name="Noor M.A."/>
            <person name="O'Grady P."/>
            <person name="Pachter L."/>
            <person name="Papaceit M."/>
            <person name="Parisi M.J."/>
            <person name="Parisi M."/>
            <person name="Parts L."/>
            <person name="Pedersen J.S."/>
            <person name="Pesole G."/>
            <person name="Phillippy A.M."/>
            <person name="Ponting C.P."/>
            <person name="Pop M."/>
            <person name="Porcelli D."/>
            <person name="Powell J.R."/>
            <person name="Prohaska S."/>
            <person name="Pruitt K."/>
            <person name="Puig M."/>
            <person name="Quesneville H."/>
            <person name="Ram K.R."/>
            <person name="Rand D."/>
            <person name="Rasmussen M.D."/>
            <person name="Reed L.K."/>
            <person name="Reenan R."/>
            <person name="Reily A."/>
            <person name="Remington K.A."/>
            <person name="Rieger T.T."/>
            <person name="Ritchie M.G."/>
            <person name="Robin C."/>
            <person name="Rogers Y.H."/>
            <person name="Rohde C."/>
            <person name="Rozas J."/>
            <person name="Rubenfield M.J."/>
            <person name="Ruiz A."/>
            <person name="Russo S."/>
            <person name="Salzberg S.L."/>
            <person name="Sanchez-Gracia A."/>
            <person name="Saranga D.J."/>
            <person name="Sato H."/>
            <person name="Schaeffer S.W."/>
            <person name="Schatz M.C."/>
            <person name="Schlenke T."/>
            <person name="Schwartz R."/>
            <person name="Segarra C."/>
            <person name="Singh R.S."/>
            <person name="Sirot L."/>
            <person name="Sirota M."/>
            <person name="Sisneros N.B."/>
            <person name="Smith C.D."/>
            <person name="Smith T.F."/>
            <person name="Spieth J."/>
            <person name="Stage D.E."/>
            <person name="Stark A."/>
            <person name="Stephan W."/>
            <person name="Strausberg R.L."/>
            <person name="Strempel S."/>
            <person name="Sturgill D."/>
            <person name="Sutton G."/>
            <person name="Sutton G.G."/>
            <person name="Tao W."/>
            <person name="Teichmann S."/>
            <person name="Tobari Y.N."/>
            <person name="Tomimura Y."/>
            <person name="Tsolas J.M."/>
            <person name="Valente V.L."/>
            <person name="Venter E."/>
            <person name="Venter J.C."/>
            <person name="Vicario S."/>
            <person name="Vieira F.G."/>
            <person name="Vilella A.J."/>
            <person name="Villasante A."/>
            <person name="Walenz B."/>
            <person name="Wang J."/>
            <person name="Wasserman M."/>
            <person name="Watts T."/>
            <person name="Wilson D."/>
            <person name="Wilson R.K."/>
            <person name="Wing R.A."/>
            <person name="Wolfner M.F."/>
            <person name="Wong A."/>
            <person name="Wong G.K."/>
            <person name="Wu C.I."/>
            <person name="Wu G."/>
            <person name="Yamamoto D."/>
            <person name="Yang H.P."/>
            <person name="Yang S.P."/>
            <person name="Yorke J.A."/>
            <person name="Yoshida K."/>
            <person name="Zdobnov E."/>
            <person name="Zhang P."/>
            <person name="Zhang Y."/>
            <person name="Zimin A.V."/>
            <person name="Baldwin J."/>
            <person name="Abdouelleil A."/>
            <person name="Abdulkadir J."/>
            <person name="Abebe A."/>
            <person name="Abera B."/>
            <person name="Abreu J."/>
            <person name="Acer S.C."/>
            <person name="Aftuck L."/>
            <person name="Alexander A."/>
            <person name="An P."/>
            <person name="Anderson E."/>
            <person name="Anderson S."/>
            <person name="Arachi H."/>
            <person name="Azer M."/>
            <person name="Bachantsang P."/>
            <person name="Barry A."/>
            <person name="Bayul T."/>
            <person name="Berlin A."/>
            <person name="Bessette D."/>
            <person name="Bloom T."/>
            <person name="Blye J."/>
            <person name="Boguslavskiy L."/>
            <person name="Bonnet C."/>
            <person name="Boukhgalter B."/>
            <person name="Bourzgui I."/>
            <person name="Brown A."/>
            <person name="Cahill P."/>
            <person name="Channer S."/>
            <person name="Cheshatsang Y."/>
            <person name="Chuda L."/>
            <person name="Citroen M."/>
            <person name="Collymore A."/>
            <person name="Cooke P."/>
            <person name="Costello M."/>
            <person name="D'Aco K."/>
            <person name="Daza R."/>
            <person name="De Haan G."/>
            <person name="DeGray S."/>
            <person name="DeMaso C."/>
            <person name="Dhargay N."/>
            <person name="Dooley K."/>
            <person name="Dooley E."/>
            <person name="Doricent M."/>
            <person name="Dorje P."/>
            <person name="Dorjee K."/>
            <person name="Dupes A."/>
            <person name="Elong R."/>
            <person name="Falk J."/>
            <person name="Farina A."/>
            <person name="Faro S."/>
            <person name="Ferguson D."/>
            <person name="Fisher S."/>
            <person name="Foley C.D."/>
            <person name="Franke A."/>
            <person name="Friedrich D."/>
            <person name="Gadbois L."/>
            <person name="Gearin G."/>
            <person name="Gearin C.R."/>
            <person name="Giannoukos G."/>
            <person name="Goode T."/>
            <person name="Graham J."/>
            <person name="Grandbois E."/>
            <person name="Grewal S."/>
            <person name="Gyaltsen K."/>
            <person name="Hafez N."/>
            <person name="Hagos B."/>
            <person name="Hall J."/>
            <person name="Henson C."/>
            <person name="Hollinger A."/>
            <person name="Honan T."/>
            <person name="Huard M.D."/>
            <person name="Hughes L."/>
            <person name="Hurhula B."/>
            <person name="Husby M.E."/>
            <person name="Kamat A."/>
            <person name="Kanga B."/>
            <person name="Kashin S."/>
            <person name="Khazanovich D."/>
            <person name="Kisner P."/>
            <person name="Lance K."/>
            <person name="Lara M."/>
            <person name="Lee W."/>
            <person name="Lennon N."/>
            <person name="Letendre F."/>
            <person name="LeVine R."/>
            <person name="Lipovsky A."/>
            <person name="Liu X."/>
            <person name="Liu J."/>
            <person name="Liu S."/>
            <person name="Lokyitsang T."/>
            <person name="Lokyitsang Y."/>
            <person name="Lubonja R."/>
            <person name="Lui A."/>
            <person name="MacDonald P."/>
            <person name="Magnisalis V."/>
            <person name="Maru K."/>
            <person name="Matthews C."/>
            <person name="McCusker W."/>
            <person name="McDonough S."/>
            <person name="Mehta T."/>
            <person name="Meldrim J."/>
            <person name="Meneus L."/>
            <person name="Mihai O."/>
            <person name="Mihalev A."/>
            <person name="Mihova T."/>
            <person name="Mittelman R."/>
            <person name="Mlenga V."/>
            <person name="Montmayeur A."/>
            <person name="Mulrain L."/>
            <person name="Navidi A."/>
            <person name="Naylor J."/>
            <person name="Negash T."/>
            <person name="Nguyen T."/>
            <person name="Nguyen N."/>
            <person name="Nicol R."/>
            <person name="Norbu C."/>
            <person name="Norbu N."/>
            <person name="Novod N."/>
            <person name="O'Neill B."/>
            <person name="Osman S."/>
            <person name="Markiewicz E."/>
            <person name="Oyono O.L."/>
            <person name="Patti C."/>
            <person name="Phunkhang P."/>
            <person name="Pierre F."/>
            <person name="Priest M."/>
            <person name="Raghuraman S."/>
            <person name="Rege F."/>
            <person name="Reyes R."/>
            <person name="Rise C."/>
            <person name="Rogov P."/>
            <person name="Ross K."/>
            <person name="Ryan E."/>
            <person name="Settipalli S."/>
            <person name="Shea T."/>
            <person name="Sherpa N."/>
            <person name="Shi L."/>
            <person name="Shih D."/>
            <person name="Sparrow T."/>
            <person name="Spaulding J."/>
            <person name="Stalker J."/>
            <person name="Stange-Thomann N."/>
            <person name="Stavropoulos S."/>
            <person name="Stone C."/>
            <person name="Strader C."/>
            <person name="Tesfaye S."/>
            <person name="Thomson T."/>
            <person name="Thoulutsang Y."/>
            <person name="Thoulutsang D."/>
            <person name="Topham K."/>
            <person name="Topping I."/>
            <person name="Tsamla T."/>
            <person name="Vassiliev H."/>
            <person name="Vo A."/>
            <person name="Wangchuk T."/>
            <person name="Wangdi T."/>
            <person name="Weiand M."/>
            <person name="Wilkinson J."/>
            <person name="Wilson A."/>
            <person name="Yadav S."/>
            <person name="Young G."/>
            <person name="Yu Q."/>
            <person name="Zembek L."/>
            <person name="Zhong D."/>
            <person name="Zimmer A."/>
            <person name="Zwirko Z."/>
            <person name="Jaffe D.B."/>
            <person name="Alvarez P."/>
            <person name="Brockman W."/>
            <person name="Butler J."/>
            <person name="Chin C."/>
            <person name="Gnerre S."/>
            <person name="Grabherr M."/>
            <person name="Kleber M."/>
            <person name="Mauceli E."/>
            <person name="MacCallum I."/>
        </authorList>
    </citation>
    <scope>NUCLEOTIDE SEQUENCE [LARGE SCALE GENOMIC DNA]</scope>
    <source>
        <strain evidence="2">MSH-3 / Tucson 14011-0111.49</strain>
    </source>
</reference>
<dbReference type="EMBL" id="CH693811">
    <property type="protein sequence ID" value="EDW36728.1"/>
    <property type="molecule type" value="Genomic_DNA"/>
</dbReference>
<dbReference type="HOGENOM" id="CLU_2374995_0_0_1"/>
<organism evidence="2">
    <name type="scientific">Drosophila persimilis</name>
    <name type="common">Fruit fly</name>
    <dbReference type="NCBI Taxonomy" id="7234"/>
    <lineage>
        <taxon>Eukaryota</taxon>
        <taxon>Metazoa</taxon>
        <taxon>Ecdysozoa</taxon>
        <taxon>Arthropoda</taxon>
        <taxon>Hexapoda</taxon>
        <taxon>Insecta</taxon>
        <taxon>Pterygota</taxon>
        <taxon>Neoptera</taxon>
        <taxon>Endopterygota</taxon>
        <taxon>Diptera</taxon>
        <taxon>Brachycera</taxon>
        <taxon>Muscomorpha</taxon>
        <taxon>Ephydroidea</taxon>
        <taxon>Drosophilidae</taxon>
        <taxon>Drosophila</taxon>
        <taxon>Sophophora</taxon>
    </lineage>
</organism>
<protein>
    <submittedName>
        <fullName evidence="1">GL15393</fullName>
    </submittedName>
</protein>
<dbReference type="Proteomes" id="UP000008744">
    <property type="component" value="Unassembled WGS sequence"/>
</dbReference>